<gene>
    <name evidence="1" type="ORF">BKP35_02400</name>
</gene>
<reference evidence="1 2" key="1">
    <citation type="submission" date="2016-10" db="EMBL/GenBank/DDBJ databases">
        <title>Draft genome sequences of four alkaliphilic bacteria belonging to the Anaerobacillus genus.</title>
        <authorList>
            <person name="Bassil N.M."/>
            <person name="Lloyd J.R."/>
        </authorList>
    </citation>
    <scope>NUCLEOTIDE SEQUENCE [LARGE SCALE GENOMIC DNA]</scope>
    <source>
        <strain evidence="1 2">DSM 15340</strain>
    </source>
</reference>
<evidence type="ECO:0008006" key="3">
    <source>
        <dbReference type="Google" id="ProtNLM"/>
    </source>
</evidence>
<protein>
    <recommendedName>
        <fullName evidence="3">ABC transporter periplasmic binding protein yphF</fullName>
    </recommendedName>
</protein>
<dbReference type="EMBL" id="MLQQ01000001">
    <property type="protein sequence ID" value="OIJ15862.1"/>
    <property type="molecule type" value="Genomic_DNA"/>
</dbReference>
<dbReference type="RefSeq" id="WP_071311787.1">
    <property type="nucleotide sequence ID" value="NZ_MLQQ01000001.1"/>
</dbReference>
<evidence type="ECO:0000313" key="2">
    <source>
        <dbReference type="Proteomes" id="UP000180098"/>
    </source>
</evidence>
<proteinExistence type="predicted"/>
<evidence type="ECO:0000313" key="1">
    <source>
        <dbReference type="EMBL" id="OIJ15862.1"/>
    </source>
</evidence>
<dbReference type="OrthoDB" id="2449131at2"/>
<dbReference type="Proteomes" id="UP000180098">
    <property type="component" value="Unassembled WGS sequence"/>
</dbReference>
<dbReference type="AlphaFoldDB" id="A0A1S2LTL6"/>
<name>A0A1S2LTL6_9BACI</name>
<organism evidence="1 2">
    <name type="scientific">Anaerobacillus arseniciselenatis</name>
    <dbReference type="NCBI Taxonomy" id="85682"/>
    <lineage>
        <taxon>Bacteria</taxon>
        <taxon>Bacillati</taxon>
        <taxon>Bacillota</taxon>
        <taxon>Bacilli</taxon>
        <taxon>Bacillales</taxon>
        <taxon>Bacillaceae</taxon>
        <taxon>Anaerobacillus</taxon>
    </lineage>
</organism>
<accession>A0A1S2LTL6</accession>
<dbReference type="PROSITE" id="PS51257">
    <property type="entry name" value="PROKAR_LIPOPROTEIN"/>
    <property type="match status" value="1"/>
</dbReference>
<keyword evidence="2" id="KW-1185">Reference proteome</keyword>
<comment type="caution">
    <text evidence="1">The sequence shown here is derived from an EMBL/GenBank/DDBJ whole genome shotgun (WGS) entry which is preliminary data.</text>
</comment>
<sequence length="234" mass="27390">MKKILLLSMILILTGCLYPDEKRVENQVPFEEQINLVEQAVVQYRLENQVLPVRYSEKETNPFQQYLIEFHKLVPRYIQNAPGNSFENGGVYQYVLVNVEEDPKVKLIDLTITRRIQEFQRTVNEYRRKNRFAPVEEVVSTNVFLLDHEKLNLEEAPTVNSPFHPDHRLPLLMDGNGTVIVDYTLDLNYALNKFEHQLQPGDDIRSILVEYFFFVPQNSVPYTLEDGKVVFANE</sequence>